<organism evidence="1 2">
    <name type="scientific">Acinetobacter apis</name>
    <dbReference type="NCBI Taxonomy" id="1229165"/>
    <lineage>
        <taxon>Bacteria</taxon>
        <taxon>Pseudomonadati</taxon>
        <taxon>Pseudomonadota</taxon>
        <taxon>Gammaproteobacteria</taxon>
        <taxon>Moraxellales</taxon>
        <taxon>Moraxellaceae</taxon>
        <taxon>Acinetobacter</taxon>
    </lineage>
</organism>
<evidence type="ECO:0000313" key="2">
    <source>
        <dbReference type="Proteomes" id="UP000243463"/>
    </source>
</evidence>
<reference evidence="2" key="1">
    <citation type="submission" date="2017-06" db="EMBL/GenBank/DDBJ databases">
        <authorList>
            <person name="Varghese N."/>
            <person name="Submissions S."/>
        </authorList>
    </citation>
    <scope>NUCLEOTIDE SEQUENCE [LARGE SCALE GENOMIC DNA]</scope>
    <source>
        <strain evidence="2">ANC 5114</strain>
    </source>
</reference>
<protein>
    <submittedName>
        <fullName evidence="1">Uncharacterized protein</fullName>
    </submittedName>
</protein>
<dbReference type="OrthoDB" id="6717597at2"/>
<keyword evidence="2" id="KW-1185">Reference proteome</keyword>
<evidence type="ECO:0000313" key="1">
    <source>
        <dbReference type="EMBL" id="SNQ30027.1"/>
    </source>
</evidence>
<gene>
    <name evidence="1" type="ORF">SAMN05444584_2007</name>
</gene>
<accession>A0A217EI41</accession>
<dbReference type="EMBL" id="FZLN01000004">
    <property type="protein sequence ID" value="SNQ30027.1"/>
    <property type="molecule type" value="Genomic_DNA"/>
</dbReference>
<sequence>MALNVGADFKTRWLKTPVDVRQTYLDELNHVCDLLSFDTDFPTWQKNDQELQIQSQARIETAYAAYKAELIEAARIREQHALEQSLHMQRQSQQAYIDALIQHETAKHKAQQQAGYDLQAALHQEYSQQAARYQKVSLAMPVSTTKNNKNKVLQPEIQQVIENIQIRLELEAEGLMQQIQQAVSQLNHQLQDAAEEELDIALNQNKASAK</sequence>
<dbReference type="RefSeq" id="WP_088824199.1">
    <property type="nucleotide sequence ID" value="NZ_FZLN01000004.1"/>
</dbReference>
<dbReference type="AlphaFoldDB" id="A0A217EI41"/>
<proteinExistence type="predicted"/>
<name>A0A217EI41_9GAMM</name>
<dbReference type="Proteomes" id="UP000243463">
    <property type="component" value="Unassembled WGS sequence"/>
</dbReference>